<evidence type="ECO:0000256" key="5">
    <source>
        <dbReference type="ARBA" id="ARBA00022490"/>
    </source>
</evidence>
<dbReference type="Gene3D" id="1.10.240.10">
    <property type="entry name" value="Tyrosyl-Transfer RNA Synthetase"/>
    <property type="match status" value="1"/>
</dbReference>
<keyword evidence="9" id="KW-0648">Protein biosynthesis</keyword>
<evidence type="ECO:0000256" key="8">
    <source>
        <dbReference type="ARBA" id="ARBA00022840"/>
    </source>
</evidence>
<dbReference type="Gene3D" id="3.40.50.620">
    <property type="entry name" value="HUPs"/>
    <property type="match status" value="1"/>
</dbReference>
<sequence>MASVAPEVEKKEEEEQVVNPWEVSAGKGGIDYDKLVDQFGCQRLDAPLIDRIARLTGRPPHRFLRRGLFFAHRDLNEILDIYEKGDKFYLYTGRGPSSEALHLGHLVPFMFTKYLQDAFKVPLVIQLTDDEKFLWKNLTVEESKRLARENAKDIIACGFDVERTFIFSDFNFVGGAFYENMVKVARCVTYNKVVGIFGFTPEDHIGKISFPPVQAVPSFPSSFPKHFSGNDQLRCLIPCAIDQDPYFRMTRDVAPRIGYQKPALIESRFFPALQRMPEAWRHFIHPALIRWFTSSSIPPSSCNIDPKYRKVSFRVLLSLNPFDSKGENTKMSASDPNSAIYVTDSTKYIKTKVNKYAFSGGQDSVELHRKLGANLEVHPFPVVLTHTNNKLTQVDVSIKYLNFFLEDDDELERIKKAYKEGRMLTGEVKQLLVTVLSEMVERHKRARARVTEEEQHMKFQDLVVTINVNLAAQSCMAATDFAKSACDMFVFKLARSLQRFLFIGIREHTRVFFETEAKDLPRILIKRGESTTHGSYNFACQIGTYNVKRLLSRHDVVQLSCSGGDPSLGLVFDEFENVERRCGLLPENPAVPNSPSDKHSERGPGLMMKEMSMFIDQLFTVCSDDNRSISSSPNPSHSLIILHLSRVKRHL</sequence>
<keyword evidence="6" id="KW-0436">Ligase</keyword>
<dbReference type="GO" id="GO:0005524">
    <property type="term" value="F:ATP binding"/>
    <property type="evidence" value="ECO:0007669"/>
    <property type="project" value="UniProtKB-KW"/>
</dbReference>
<dbReference type="EC" id="6.1.1.2" evidence="3"/>
<protein>
    <recommendedName>
        <fullName evidence="4">Tryptophan--tRNA ligase, cytoplasmic</fullName>
        <ecNumber evidence="3">6.1.1.2</ecNumber>
    </recommendedName>
    <alternativeName>
        <fullName evidence="11">Tryptophanyl-tRNA synthetase</fullName>
    </alternativeName>
</protein>
<dbReference type="PANTHER" id="PTHR10055">
    <property type="entry name" value="TRYPTOPHANYL-TRNA SYNTHETASE"/>
    <property type="match status" value="1"/>
</dbReference>
<evidence type="ECO:0000256" key="7">
    <source>
        <dbReference type="ARBA" id="ARBA00022741"/>
    </source>
</evidence>
<evidence type="ECO:0000256" key="9">
    <source>
        <dbReference type="ARBA" id="ARBA00022917"/>
    </source>
</evidence>
<evidence type="ECO:0000256" key="2">
    <source>
        <dbReference type="ARBA" id="ARBA00005594"/>
    </source>
</evidence>
<evidence type="ECO:0000256" key="1">
    <source>
        <dbReference type="ARBA" id="ARBA00004496"/>
    </source>
</evidence>
<dbReference type="FunFam" id="3.40.50.620:FF:000033">
    <property type="entry name" value="tryptophan--tRNA ligase, cytoplasmic"/>
    <property type="match status" value="1"/>
</dbReference>
<dbReference type="Pfam" id="PF00579">
    <property type="entry name" value="tRNA-synt_1b"/>
    <property type="match status" value="2"/>
</dbReference>
<gene>
    <name evidence="12" type="ORF">TRITD_5Av1G051860</name>
</gene>
<accession>A0A9R0WJV8</accession>
<evidence type="ECO:0000256" key="4">
    <source>
        <dbReference type="ARBA" id="ARBA00013782"/>
    </source>
</evidence>
<dbReference type="Gramene" id="TRITD5Av1G051860.5">
    <property type="protein sequence ID" value="TRITD5Av1G051860.5"/>
    <property type="gene ID" value="TRITD5Av1G051860"/>
</dbReference>
<dbReference type="PROSITE" id="PS00178">
    <property type="entry name" value="AA_TRNA_LIGASE_I"/>
    <property type="match status" value="1"/>
</dbReference>
<reference evidence="12 13" key="1">
    <citation type="submission" date="2017-09" db="EMBL/GenBank/DDBJ databases">
        <authorList>
            <consortium name="International Durum Wheat Genome Sequencing Consortium (IDWGSC)"/>
            <person name="Milanesi L."/>
        </authorList>
    </citation>
    <scope>NUCLEOTIDE SEQUENCE [LARGE SCALE GENOMIC DNA]</scope>
    <source>
        <strain evidence="13">cv. Svevo</strain>
    </source>
</reference>
<dbReference type="CDD" id="cd00806">
    <property type="entry name" value="TrpRS_core"/>
    <property type="match status" value="1"/>
</dbReference>
<dbReference type="GO" id="GO:0005737">
    <property type="term" value="C:cytoplasm"/>
    <property type="evidence" value="ECO:0007669"/>
    <property type="project" value="UniProtKB-SubCell"/>
</dbReference>
<dbReference type="InterPro" id="IPR002306">
    <property type="entry name" value="Trp-tRNA-ligase"/>
</dbReference>
<keyword evidence="8" id="KW-0067">ATP-binding</keyword>
<organism evidence="12 13">
    <name type="scientific">Triticum turgidum subsp. durum</name>
    <name type="common">Durum wheat</name>
    <name type="synonym">Triticum durum</name>
    <dbReference type="NCBI Taxonomy" id="4567"/>
    <lineage>
        <taxon>Eukaryota</taxon>
        <taxon>Viridiplantae</taxon>
        <taxon>Streptophyta</taxon>
        <taxon>Embryophyta</taxon>
        <taxon>Tracheophyta</taxon>
        <taxon>Spermatophyta</taxon>
        <taxon>Magnoliopsida</taxon>
        <taxon>Liliopsida</taxon>
        <taxon>Poales</taxon>
        <taxon>Poaceae</taxon>
        <taxon>BOP clade</taxon>
        <taxon>Pooideae</taxon>
        <taxon>Triticodae</taxon>
        <taxon>Triticeae</taxon>
        <taxon>Triticinae</taxon>
        <taxon>Triticum</taxon>
    </lineage>
</organism>
<dbReference type="SUPFAM" id="SSF52374">
    <property type="entry name" value="Nucleotidylyl transferase"/>
    <property type="match status" value="1"/>
</dbReference>
<keyword evidence="7" id="KW-0547">Nucleotide-binding</keyword>
<dbReference type="PANTHER" id="PTHR10055:SF1">
    <property type="entry name" value="TRYPTOPHAN--TRNA LIGASE, CYTOPLASMIC"/>
    <property type="match status" value="1"/>
</dbReference>
<evidence type="ECO:0000313" key="13">
    <source>
        <dbReference type="Proteomes" id="UP000324705"/>
    </source>
</evidence>
<name>A0A9R0WJV8_TRITD</name>
<evidence type="ECO:0000256" key="6">
    <source>
        <dbReference type="ARBA" id="ARBA00022598"/>
    </source>
</evidence>
<comment type="similarity">
    <text evidence="2">Belongs to the class-I aminoacyl-tRNA synthetase family.</text>
</comment>
<dbReference type="InterPro" id="IPR001412">
    <property type="entry name" value="aa-tRNA-synth_I_CS"/>
</dbReference>
<dbReference type="InterPro" id="IPR014729">
    <property type="entry name" value="Rossmann-like_a/b/a_fold"/>
</dbReference>
<dbReference type="AlphaFoldDB" id="A0A9R0WJV8"/>
<dbReference type="Proteomes" id="UP000324705">
    <property type="component" value="Chromosome 5A"/>
</dbReference>
<evidence type="ECO:0000256" key="11">
    <source>
        <dbReference type="ARBA" id="ARBA00030268"/>
    </source>
</evidence>
<keyword evidence="13" id="KW-1185">Reference proteome</keyword>
<proteinExistence type="inferred from homology"/>
<dbReference type="InterPro" id="IPR002305">
    <property type="entry name" value="aa-tRNA-synth_Ic"/>
</dbReference>
<evidence type="ECO:0000256" key="10">
    <source>
        <dbReference type="ARBA" id="ARBA00023146"/>
    </source>
</evidence>
<keyword evidence="10" id="KW-0030">Aminoacyl-tRNA synthetase</keyword>
<dbReference type="GO" id="GO:0006436">
    <property type="term" value="P:tryptophanyl-tRNA aminoacylation"/>
    <property type="evidence" value="ECO:0007669"/>
    <property type="project" value="InterPro"/>
</dbReference>
<comment type="subcellular location">
    <subcellularLocation>
        <location evidence="1">Cytoplasm</location>
    </subcellularLocation>
</comment>
<dbReference type="EMBL" id="LT934119">
    <property type="protein sequence ID" value="VAI14338.1"/>
    <property type="molecule type" value="Genomic_DNA"/>
</dbReference>
<evidence type="ECO:0000256" key="3">
    <source>
        <dbReference type="ARBA" id="ARBA00013161"/>
    </source>
</evidence>
<dbReference type="GO" id="GO:0048608">
    <property type="term" value="P:reproductive structure development"/>
    <property type="evidence" value="ECO:0007669"/>
    <property type="project" value="UniProtKB-ARBA"/>
</dbReference>
<dbReference type="OMA" id="FIGIREH"/>
<dbReference type="GO" id="GO:0009791">
    <property type="term" value="P:post-embryonic development"/>
    <property type="evidence" value="ECO:0007669"/>
    <property type="project" value="UniProtKB-ARBA"/>
</dbReference>
<dbReference type="GO" id="GO:0004830">
    <property type="term" value="F:tryptophan-tRNA ligase activity"/>
    <property type="evidence" value="ECO:0007669"/>
    <property type="project" value="UniProtKB-EC"/>
</dbReference>
<dbReference type="PRINTS" id="PR01039">
    <property type="entry name" value="TRNASYNTHTRP"/>
</dbReference>
<keyword evidence="5" id="KW-0963">Cytoplasm</keyword>
<evidence type="ECO:0000313" key="12">
    <source>
        <dbReference type="EMBL" id="VAI14338.1"/>
    </source>
</evidence>